<comment type="caution">
    <text evidence="1">The sequence shown here is derived from an EMBL/GenBank/DDBJ whole genome shotgun (WGS) entry which is preliminary data.</text>
</comment>
<organism evidence="1 2">
    <name type="scientific">Eumeta variegata</name>
    <name type="common">Bagworm moth</name>
    <name type="synonym">Eumeta japonica</name>
    <dbReference type="NCBI Taxonomy" id="151549"/>
    <lineage>
        <taxon>Eukaryota</taxon>
        <taxon>Metazoa</taxon>
        <taxon>Ecdysozoa</taxon>
        <taxon>Arthropoda</taxon>
        <taxon>Hexapoda</taxon>
        <taxon>Insecta</taxon>
        <taxon>Pterygota</taxon>
        <taxon>Neoptera</taxon>
        <taxon>Endopterygota</taxon>
        <taxon>Lepidoptera</taxon>
        <taxon>Glossata</taxon>
        <taxon>Ditrysia</taxon>
        <taxon>Tineoidea</taxon>
        <taxon>Psychidae</taxon>
        <taxon>Oiketicinae</taxon>
        <taxon>Eumeta</taxon>
    </lineage>
</organism>
<keyword evidence="2" id="KW-1185">Reference proteome</keyword>
<accession>A0A4C1ZJL9</accession>
<dbReference type="Proteomes" id="UP000299102">
    <property type="component" value="Unassembled WGS sequence"/>
</dbReference>
<reference evidence="1 2" key="1">
    <citation type="journal article" date="2019" name="Commun. Biol.">
        <title>The bagworm genome reveals a unique fibroin gene that provides high tensile strength.</title>
        <authorList>
            <person name="Kono N."/>
            <person name="Nakamura H."/>
            <person name="Ohtoshi R."/>
            <person name="Tomita M."/>
            <person name="Numata K."/>
            <person name="Arakawa K."/>
        </authorList>
    </citation>
    <scope>NUCLEOTIDE SEQUENCE [LARGE SCALE GENOMIC DNA]</scope>
</reference>
<name>A0A4C1ZJL9_EUMVA</name>
<dbReference type="OrthoDB" id="412981at2759"/>
<protein>
    <submittedName>
        <fullName evidence="1">Uncharacterized protein</fullName>
    </submittedName>
</protein>
<sequence>MVWARLAALCKRAWGAQRDTTFSKVARTGRLLVEDTESQDYEVLGPNTPTHVPTDPRHRADILDIVYKVS</sequence>
<dbReference type="EMBL" id="BGZK01001950">
    <property type="protein sequence ID" value="GBP88676.1"/>
    <property type="molecule type" value="Genomic_DNA"/>
</dbReference>
<evidence type="ECO:0000313" key="1">
    <source>
        <dbReference type="EMBL" id="GBP88676.1"/>
    </source>
</evidence>
<gene>
    <name evidence="1" type="ORF">EVAR_21781_1</name>
</gene>
<proteinExistence type="predicted"/>
<evidence type="ECO:0000313" key="2">
    <source>
        <dbReference type="Proteomes" id="UP000299102"/>
    </source>
</evidence>
<dbReference type="AlphaFoldDB" id="A0A4C1ZJL9"/>